<evidence type="ECO:0000256" key="1">
    <source>
        <dbReference type="SAM" id="Phobius"/>
    </source>
</evidence>
<keyword evidence="1" id="KW-0472">Membrane</keyword>
<dbReference type="Proteomes" id="UP000464468">
    <property type="component" value="Chromosome"/>
</dbReference>
<gene>
    <name evidence="2" type="ORF">GVO57_02995</name>
</gene>
<dbReference type="AlphaFoldDB" id="A0A7Z2S8N1"/>
<reference evidence="2 3" key="1">
    <citation type="submission" date="2020-01" db="EMBL/GenBank/DDBJ databases">
        <title>Sphingomonas sp. C33 whole genome sequece.</title>
        <authorList>
            <person name="Park C."/>
        </authorList>
    </citation>
    <scope>NUCLEOTIDE SEQUENCE [LARGE SCALE GENOMIC DNA]</scope>
    <source>
        <strain evidence="2 3">C33</strain>
    </source>
</reference>
<feature type="transmembrane region" description="Helical" evidence="1">
    <location>
        <begin position="60"/>
        <end position="80"/>
    </location>
</feature>
<sequence length="86" mass="8679">MERDLFLWIAVGLVSGLAVTLILRRRDPGGFVVALLLGIAGAVGSGALVLSILGPALTPLASGACAACGALALVIGYRLVLRLRAP</sequence>
<keyword evidence="1" id="KW-0812">Transmembrane</keyword>
<evidence type="ECO:0000313" key="2">
    <source>
        <dbReference type="EMBL" id="QHL89984.1"/>
    </source>
</evidence>
<dbReference type="EMBL" id="CP047895">
    <property type="protein sequence ID" value="QHL89984.1"/>
    <property type="molecule type" value="Genomic_DNA"/>
</dbReference>
<evidence type="ECO:0000313" key="3">
    <source>
        <dbReference type="Proteomes" id="UP000464468"/>
    </source>
</evidence>
<keyword evidence="1" id="KW-1133">Transmembrane helix</keyword>
<keyword evidence="3" id="KW-1185">Reference proteome</keyword>
<name>A0A7Z2S8N1_9SPHN</name>
<accession>A0A7Z2S8N1</accession>
<dbReference type="KEGG" id="schy:GVO57_02995"/>
<protein>
    <submittedName>
        <fullName evidence="2">GlsB/YeaQ/YmgE family stress response membrane protein</fullName>
    </submittedName>
</protein>
<proteinExistence type="predicted"/>
<dbReference type="RefSeq" id="WP_160591728.1">
    <property type="nucleotide sequence ID" value="NZ_CP047895.1"/>
</dbReference>
<feature type="transmembrane region" description="Helical" evidence="1">
    <location>
        <begin position="6"/>
        <end position="23"/>
    </location>
</feature>
<organism evidence="2 3">
    <name type="scientific">Sphingomonas changnyeongensis</name>
    <dbReference type="NCBI Taxonomy" id="2698679"/>
    <lineage>
        <taxon>Bacteria</taxon>
        <taxon>Pseudomonadati</taxon>
        <taxon>Pseudomonadota</taxon>
        <taxon>Alphaproteobacteria</taxon>
        <taxon>Sphingomonadales</taxon>
        <taxon>Sphingomonadaceae</taxon>
        <taxon>Sphingomonas</taxon>
    </lineage>
</organism>
<feature type="transmembrane region" description="Helical" evidence="1">
    <location>
        <begin position="30"/>
        <end position="54"/>
    </location>
</feature>